<feature type="compositionally biased region" description="Polar residues" evidence="1">
    <location>
        <begin position="39"/>
        <end position="52"/>
    </location>
</feature>
<evidence type="ECO:0000256" key="1">
    <source>
        <dbReference type="SAM" id="MobiDB-lite"/>
    </source>
</evidence>
<reference evidence="2" key="2">
    <citation type="journal article" date="2015" name="Data Brief">
        <title>Shoot transcriptome of the giant reed, Arundo donax.</title>
        <authorList>
            <person name="Barrero R.A."/>
            <person name="Guerrero F.D."/>
            <person name="Moolhuijzen P."/>
            <person name="Goolsby J.A."/>
            <person name="Tidwell J."/>
            <person name="Bellgard S.E."/>
            <person name="Bellgard M.I."/>
        </authorList>
    </citation>
    <scope>NUCLEOTIDE SEQUENCE</scope>
    <source>
        <tissue evidence="2">Shoot tissue taken approximately 20 cm above the soil surface</tissue>
    </source>
</reference>
<dbReference type="EMBL" id="GBRH01201552">
    <property type="protein sequence ID" value="JAD96343.1"/>
    <property type="molecule type" value="Transcribed_RNA"/>
</dbReference>
<feature type="region of interest" description="Disordered" evidence="1">
    <location>
        <begin position="22"/>
        <end position="76"/>
    </location>
</feature>
<evidence type="ECO:0000313" key="2">
    <source>
        <dbReference type="EMBL" id="JAD96343.1"/>
    </source>
</evidence>
<reference evidence="2" key="1">
    <citation type="submission" date="2014-09" db="EMBL/GenBank/DDBJ databases">
        <authorList>
            <person name="Magalhaes I.L.F."/>
            <person name="Oliveira U."/>
            <person name="Santos F.R."/>
            <person name="Vidigal T.H.D.A."/>
            <person name="Brescovit A.D."/>
            <person name="Santos A.J."/>
        </authorList>
    </citation>
    <scope>NUCLEOTIDE SEQUENCE</scope>
    <source>
        <tissue evidence="2">Shoot tissue taken approximately 20 cm above the soil surface</tissue>
    </source>
</reference>
<proteinExistence type="predicted"/>
<feature type="compositionally biased region" description="Basic and acidic residues" evidence="1">
    <location>
        <begin position="22"/>
        <end position="37"/>
    </location>
</feature>
<dbReference type="AlphaFoldDB" id="A0A0A9EBC9"/>
<accession>A0A0A9EBC9</accession>
<organism evidence="2">
    <name type="scientific">Arundo donax</name>
    <name type="common">Giant reed</name>
    <name type="synonym">Donax arundinaceus</name>
    <dbReference type="NCBI Taxonomy" id="35708"/>
    <lineage>
        <taxon>Eukaryota</taxon>
        <taxon>Viridiplantae</taxon>
        <taxon>Streptophyta</taxon>
        <taxon>Embryophyta</taxon>
        <taxon>Tracheophyta</taxon>
        <taxon>Spermatophyta</taxon>
        <taxon>Magnoliopsida</taxon>
        <taxon>Liliopsida</taxon>
        <taxon>Poales</taxon>
        <taxon>Poaceae</taxon>
        <taxon>PACMAD clade</taxon>
        <taxon>Arundinoideae</taxon>
        <taxon>Arundineae</taxon>
        <taxon>Arundo</taxon>
    </lineage>
</organism>
<protein>
    <submittedName>
        <fullName evidence="2">Uncharacterized protein</fullName>
    </submittedName>
</protein>
<sequence>MQQEDEEAGDVVVRVRVRVESQVHETVHAAVQPDRRNQPRNSQSPLLRSHTSFPYPPDPMNFSAKSIAKQRRTPAR</sequence>
<name>A0A0A9EBC9_ARUDO</name>